<name>A0ABT5Y0I7_9FLAO</name>
<feature type="domain" description="PLD phosphodiesterase" evidence="1">
    <location>
        <begin position="24"/>
        <end position="51"/>
    </location>
</feature>
<dbReference type="RefSeq" id="WP_275616130.1">
    <property type="nucleotide sequence ID" value="NZ_JARFVB010000007.1"/>
</dbReference>
<dbReference type="Proteomes" id="UP001221366">
    <property type="component" value="Unassembled WGS sequence"/>
</dbReference>
<dbReference type="SUPFAM" id="SSF56024">
    <property type="entry name" value="Phospholipase D/nuclease"/>
    <property type="match status" value="1"/>
</dbReference>
<keyword evidence="3" id="KW-1185">Reference proteome</keyword>
<protein>
    <submittedName>
        <fullName evidence="2">Phospholipase D family protein</fullName>
    </submittedName>
</protein>
<proteinExistence type="predicted"/>
<dbReference type="Gene3D" id="3.30.870.10">
    <property type="entry name" value="Endonuclease Chain A"/>
    <property type="match status" value="1"/>
</dbReference>
<sequence>MFSYSYEPIFPLKVIKPNNSFGQRATYLHSKMYIIDEHIAYLGSLNFTLGGTENNHETRIRISDSGTVQQIVEEFRYLMDDDSFPTMKWQAWGSKAFKEPKN</sequence>
<organism evidence="2 3">
    <name type="scientific">Flagellimonas yonaguniensis</name>
    <dbReference type="NCBI Taxonomy" id="3031325"/>
    <lineage>
        <taxon>Bacteria</taxon>
        <taxon>Pseudomonadati</taxon>
        <taxon>Bacteroidota</taxon>
        <taxon>Flavobacteriia</taxon>
        <taxon>Flavobacteriales</taxon>
        <taxon>Flavobacteriaceae</taxon>
        <taxon>Flagellimonas</taxon>
    </lineage>
</organism>
<gene>
    <name evidence="2" type="ORF">PY092_12430</name>
</gene>
<dbReference type="PROSITE" id="PS50035">
    <property type="entry name" value="PLD"/>
    <property type="match status" value="1"/>
</dbReference>
<reference evidence="2 3" key="1">
    <citation type="submission" date="2023-03" db="EMBL/GenBank/DDBJ databases">
        <title>Muricauda XX sp. nov. and Muricauda XXX sp. nov., two novel species isolated from Okinawa Trough.</title>
        <authorList>
            <person name="Cao W."/>
            <person name="Deng X."/>
        </authorList>
    </citation>
    <scope>NUCLEOTIDE SEQUENCE [LARGE SCALE GENOMIC DNA]</scope>
    <source>
        <strain evidence="2 3">334s03</strain>
    </source>
</reference>
<accession>A0ABT5Y0I7</accession>
<evidence type="ECO:0000259" key="1">
    <source>
        <dbReference type="PROSITE" id="PS50035"/>
    </source>
</evidence>
<comment type="caution">
    <text evidence="2">The sequence shown here is derived from an EMBL/GenBank/DDBJ whole genome shotgun (WGS) entry which is preliminary data.</text>
</comment>
<dbReference type="Pfam" id="PF13091">
    <property type="entry name" value="PLDc_2"/>
    <property type="match status" value="1"/>
</dbReference>
<dbReference type="SMART" id="SM00155">
    <property type="entry name" value="PLDc"/>
    <property type="match status" value="1"/>
</dbReference>
<evidence type="ECO:0000313" key="3">
    <source>
        <dbReference type="Proteomes" id="UP001221366"/>
    </source>
</evidence>
<dbReference type="EMBL" id="JARFVB010000007">
    <property type="protein sequence ID" value="MDF0716960.1"/>
    <property type="molecule type" value="Genomic_DNA"/>
</dbReference>
<dbReference type="InterPro" id="IPR001736">
    <property type="entry name" value="PLipase_D/transphosphatidylase"/>
</dbReference>
<dbReference type="InterPro" id="IPR025202">
    <property type="entry name" value="PLD-like_dom"/>
</dbReference>
<evidence type="ECO:0000313" key="2">
    <source>
        <dbReference type="EMBL" id="MDF0716960.1"/>
    </source>
</evidence>